<dbReference type="PANTHER" id="PTHR22844">
    <property type="entry name" value="F-BOX AND WD40 DOMAIN PROTEIN"/>
    <property type="match status" value="1"/>
</dbReference>
<dbReference type="PROSITE" id="PS50082">
    <property type="entry name" value="WD_REPEATS_2"/>
    <property type="match status" value="3"/>
</dbReference>
<evidence type="ECO:0000256" key="1">
    <source>
        <dbReference type="ARBA" id="ARBA00022574"/>
    </source>
</evidence>
<dbReference type="FunFam" id="2.130.10.10:FF:000775">
    <property type="entry name" value="BnaA09g28200D protein"/>
    <property type="match status" value="1"/>
</dbReference>
<dbReference type="PRINTS" id="PR00320">
    <property type="entry name" value="GPROTEINBRPT"/>
</dbReference>
<gene>
    <name evidence="4" type="ORF">QJS10_CPB15g01780</name>
</gene>
<dbReference type="SUPFAM" id="SSF50998">
    <property type="entry name" value="Quinoprotein alcohol dehydrogenase-like"/>
    <property type="match status" value="1"/>
</dbReference>
<evidence type="ECO:0000313" key="5">
    <source>
        <dbReference type="Proteomes" id="UP001180020"/>
    </source>
</evidence>
<dbReference type="EMBL" id="JAUJYO010000015">
    <property type="protein sequence ID" value="KAK1296085.1"/>
    <property type="molecule type" value="Genomic_DNA"/>
</dbReference>
<comment type="caution">
    <text evidence="4">The sequence shown here is derived from an EMBL/GenBank/DDBJ whole genome shotgun (WGS) entry which is preliminary data.</text>
</comment>
<protein>
    <submittedName>
        <fullName evidence="4">Uncharacterized protein</fullName>
    </submittedName>
</protein>
<dbReference type="InterPro" id="IPR020472">
    <property type="entry name" value="WD40_PAC1"/>
</dbReference>
<accession>A0AAV9D4A5</accession>
<keyword evidence="2" id="KW-0677">Repeat</keyword>
<dbReference type="InterPro" id="IPR015943">
    <property type="entry name" value="WD40/YVTN_repeat-like_dom_sf"/>
</dbReference>
<keyword evidence="1 3" id="KW-0853">WD repeat</keyword>
<dbReference type="PANTHER" id="PTHR22844:SF387">
    <property type="entry name" value="F3I6.5 PROTEIN"/>
    <property type="match status" value="1"/>
</dbReference>
<dbReference type="Pfam" id="PF00400">
    <property type="entry name" value="WD40"/>
    <property type="match status" value="3"/>
</dbReference>
<keyword evidence="5" id="KW-1185">Reference proteome</keyword>
<feature type="repeat" description="WD" evidence="3">
    <location>
        <begin position="108"/>
        <end position="149"/>
    </location>
</feature>
<name>A0AAV9D4A5_ACOCL</name>
<dbReference type="InterPro" id="IPR019775">
    <property type="entry name" value="WD40_repeat_CS"/>
</dbReference>
<dbReference type="InterPro" id="IPR001680">
    <property type="entry name" value="WD40_rpt"/>
</dbReference>
<reference evidence="4" key="2">
    <citation type="submission" date="2023-06" db="EMBL/GenBank/DDBJ databases">
        <authorList>
            <person name="Ma L."/>
            <person name="Liu K.-W."/>
            <person name="Li Z."/>
            <person name="Hsiao Y.-Y."/>
            <person name="Qi Y."/>
            <person name="Fu T."/>
            <person name="Tang G."/>
            <person name="Zhang D."/>
            <person name="Sun W.-H."/>
            <person name="Liu D.-K."/>
            <person name="Li Y."/>
            <person name="Chen G.-Z."/>
            <person name="Liu X.-D."/>
            <person name="Liao X.-Y."/>
            <person name="Jiang Y.-T."/>
            <person name="Yu X."/>
            <person name="Hao Y."/>
            <person name="Huang J."/>
            <person name="Zhao X.-W."/>
            <person name="Ke S."/>
            <person name="Chen Y.-Y."/>
            <person name="Wu W.-L."/>
            <person name="Hsu J.-L."/>
            <person name="Lin Y.-F."/>
            <person name="Huang M.-D."/>
            <person name="Li C.-Y."/>
            <person name="Huang L."/>
            <person name="Wang Z.-W."/>
            <person name="Zhao X."/>
            <person name="Zhong W.-Y."/>
            <person name="Peng D.-H."/>
            <person name="Ahmad S."/>
            <person name="Lan S."/>
            <person name="Zhang J.-S."/>
            <person name="Tsai W.-C."/>
            <person name="Van De Peer Y."/>
            <person name="Liu Z.-J."/>
        </authorList>
    </citation>
    <scope>NUCLEOTIDE SEQUENCE</scope>
    <source>
        <strain evidence="4">CP</strain>
        <tissue evidence="4">Leaves</tissue>
    </source>
</reference>
<reference evidence="4" key="1">
    <citation type="journal article" date="2023" name="Nat. Commun.">
        <title>Diploid and tetraploid genomes of Acorus and the evolution of monocots.</title>
        <authorList>
            <person name="Ma L."/>
            <person name="Liu K.W."/>
            <person name="Li Z."/>
            <person name="Hsiao Y.Y."/>
            <person name="Qi Y."/>
            <person name="Fu T."/>
            <person name="Tang G.D."/>
            <person name="Zhang D."/>
            <person name="Sun W.H."/>
            <person name="Liu D.K."/>
            <person name="Li Y."/>
            <person name="Chen G.Z."/>
            <person name="Liu X.D."/>
            <person name="Liao X.Y."/>
            <person name="Jiang Y.T."/>
            <person name="Yu X."/>
            <person name="Hao Y."/>
            <person name="Huang J."/>
            <person name="Zhao X.W."/>
            <person name="Ke S."/>
            <person name="Chen Y.Y."/>
            <person name="Wu W.L."/>
            <person name="Hsu J.L."/>
            <person name="Lin Y.F."/>
            <person name="Huang M.D."/>
            <person name="Li C.Y."/>
            <person name="Huang L."/>
            <person name="Wang Z.W."/>
            <person name="Zhao X."/>
            <person name="Zhong W.Y."/>
            <person name="Peng D.H."/>
            <person name="Ahmad S."/>
            <person name="Lan S."/>
            <person name="Zhang J.S."/>
            <person name="Tsai W.C."/>
            <person name="Van de Peer Y."/>
            <person name="Liu Z.J."/>
        </authorList>
    </citation>
    <scope>NUCLEOTIDE SEQUENCE</scope>
    <source>
        <strain evidence="4">CP</strain>
    </source>
</reference>
<evidence type="ECO:0000256" key="3">
    <source>
        <dbReference type="PROSITE-ProRule" id="PRU00221"/>
    </source>
</evidence>
<evidence type="ECO:0000256" key="2">
    <source>
        <dbReference type="ARBA" id="ARBA00022737"/>
    </source>
</evidence>
<organism evidence="4 5">
    <name type="scientific">Acorus calamus</name>
    <name type="common">Sweet flag</name>
    <dbReference type="NCBI Taxonomy" id="4465"/>
    <lineage>
        <taxon>Eukaryota</taxon>
        <taxon>Viridiplantae</taxon>
        <taxon>Streptophyta</taxon>
        <taxon>Embryophyta</taxon>
        <taxon>Tracheophyta</taxon>
        <taxon>Spermatophyta</taxon>
        <taxon>Magnoliopsida</taxon>
        <taxon>Liliopsida</taxon>
        <taxon>Acoraceae</taxon>
        <taxon>Acorus</taxon>
    </lineage>
</organism>
<dbReference type="AlphaFoldDB" id="A0AAV9D4A5"/>
<dbReference type="PROSITE" id="PS00678">
    <property type="entry name" value="WD_REPEATS_1"/>
    <property type="match status" value="1"/>
</dbReference>
<dbReference type="Proteomes" id="UP001180020">
    <property type="component" value="Unassembled WGS sequence"/>
</dbReference>
<sequence>MSSQGLTIFMFKALCWNIRGLHGHDLCHLPSGGSLLSLGIQDVQATIWAINGGRLDSSQSYPHSIQPYYYNDETTRLVATLPTLRDRFFGLLHPHKRVRIHRHKKSMWVSHADTVSGLSLSPDRLLLYSISWDRTIKVWRTSDFKCVKSIEGAHDDAINAIVVSKDGTVYTGSADAKIKVWKKNALVGVNALALGLDGNVLYSGGGDGSIFVWEISCLDQAGVVGRLKGHAKAVMQFDFHVVQFDTD</sequence>
<feature type="repeat" description="WD" evidence="3">
    <location>
        <begin position="151"/>
        <end position="182"/>
    </location>
</feature>
<dbReference type="SMART" id="SM00320">
    <property type="entry name" value="WD40"/>
    <property type="match status" value="3"/>
</dbReference>
<dbReference type="InterPro" id="IPR045182">
    <property type="entry name" value="JINGUBANG-like"/>
</dbReference>
<evidence type="ECO:0000313" key="4">
    <source>
        <dbReference type="EMBL" id="KAK1296085.1"/>
    </source>
</evidence>
<proteinExistence type="predicted"/>
<feature type="repeat" description="WD" evidence="3">
    <location>
        <begin position="189"/>
        <end position="216"/>
    </location>
</feature>
<dbReference type="InterPro" id="IPR011047">
    <property type="entry name" value="Quinoprotein_ADH-like_sf"/>
</dbReference>
<dbReference type="Gene3D" id="2.130.10.10">
    <property type="entry name" value="YVTN repeat-like/Quinoprotein amine dehydrogenase"/>
    <property type="match status" value="1"/>
</dbReference>
<dbReference type="PROSITE" id="PS50294">
    <property type="entry name" value="WD_REPEATS_REGION"/>
    <property type="match status" value="1"/>
</dbReference>